<protein>
    <submittedName>
        <fullName evidence="1">Uncharacterized protein</fullName>
    </submittedName>
</protein>
<name>A0A6C0K9A4_9ZZZZ</name>
<dbReference type="EMBL" id="MN740824">
    <property type="protein sequence ID" value="QHU13741.1"/>
    <property type="molecule type" value="Genomic_DNA"/>
</dbReference>
<evidence type="ECO:0000313" key="1">
    <source>
        <dbReference type="EMBL" id="QHU13741.1"/>
    </source>
</evidence>
<proteinExistence type="predicted"/>
<dbReference type="AlphaFoldDB" id="A0A6C0K9A4"/>
<sequence>MPRDNLKLLNVSGRNNNCFFNSLYVVVKNNQTFKQLFPIHNGAQLRKYICEFLIHRGHNKFRGYLVMAKSLLTAYSNDKSKLLKMHDELMEVAQLLSVNKIEVVSLIEADILTTNVATKDGIQSLLVKHLPTTDRMPSMPEFSLSIQFIKDILNIIVLPIVLQRRVRQDERPRSMNLINKYNYGKKRMATGDAILRSMKMDIKDANVVNKIRERIGNKFEEMNKKKGSSRMLNKASEYTYAVLITDQAHYQVLSLNGMSALKYVPSTYDDLSMFIFSSDNSFSFSQESIRSPPTYEEALKMRHP</sequence>
<accession>A0A6C0K9A4</accession>
<reference evidence="1" key="1">
    <citation type="journal article" date="2020" name="Nature">
        <title>Giant virus diversity and host interactions through global metagenomics.</title>
        <authorList>
            <person name="Schulz F."/>
            <person name="Roux S."/>
            <person name="Paez-Espino D."/>
            <person name="Jungbluth S."/>
            <person name="Walsh D.A."/>
            <person name="Denef V.J."/>
            <person name="McMahon K.D."/>
            <person name="Konstantinidis K.T."/>
            <person name="Eloe-Fadrosh E.A."/>
            <person name="Kyrpides N.C."/>
            <person name="Woyke T."/>
        </authorList>
    </citation>
    <scope>NUCLEOTIDE SEQUENCE</scope>
    <source>
        <strain evidence="1">GVMAG-S-1101178-73</strain>
    </source>
</reference>
<organism evidence="1">
    <name type="scientific">viral metagenome</name>
    <dbReference type="NCBI Taxonomy" id="1070528"/>
    <lineage>
        <taxon>unclassified sequences</taxon>
        <taxon>metagenomes</taxon>
        <taxon>organismal metagenomes</taxon>
    </lineage>
</organism>